<dbReference type="RefSeq" id="WP_347610930.1">
    <property type="nucleotide sequence ID" value="NZ_JBDPZC010000006.1"/>
</dbReference>
<accession>A0ABV0GGA8</accession>
<evidence type="ECO:0000313" key="1">
    <source>
        <dbReference type="EMBL" id="MEO3714012.1"/>
    </source>
</evidence>
<dbReference type="Proteomes" id="UP001462640">
    <property type="component" value="Unassembled WGS sequence"/>
</dbReference>
<dbReference type="EMBL" id="JBDPZC010000006">
    <property type="protein sequence ID" value="MEO3714012.1"/>
    <property type="molecule type" value="Genomic_DNA"/>
</dbReference>
<reference evidence="1 2" key="1">
    <citation type="submission" date="2024-05" db="EMBL/GenBank/DDBJ databases">
        <title>Roseateles sp. 2.12 16S ribosomal RNA gene Genome sequencing and assembly.</title>
        <authorList>
            <person name="Woo H."/>
        </authorList>
    </citation>
    <scope>NUCLEOTIDE SEQUENCE [LARGE SCALE GENOMIC DNA]</scope>
    <source>
        <strain evidence="1 2">2.12</strain>
    </source>
</reference>
<dbReference type="InterPro" id="IPR014507">
    <property type="entry name" value="Baseplate_assembly_J_pred"/>
</dbReference>
<sequence>MIDLASLPAPAVVQTLTFEAVLADLRADLVRLHPPAEAVLALESEPLNKLLEVAAYRELLFRERVNQAALSNLVAFAQGSDLDHKGAFIGLARLPGEPDDRYRVRILLRIAAMAGNGTAEQYRELAMRTSLNVRAAAARSPVPGSVGIVLWLVDQSQAAATQAAVTAALNAENARPLGVPVTVSIAQPKVIDVRARMWREAGAPTDLVAQVAAKLAAAFASYAALGRSMPRSWLTARLHVAGIARVEYLGADAPPENTELQEHEYPVLGVCELLDQGLA</sequence>
<keyword evidence="2" id="KW-1185">Reference proteome</keyword>
<proteinExistence type="predicted"/>
<dbReference type="PIRSF" id="PIRSF020481">
    <property type="entry name" value="BAP"/>
    <property type="match status" value="1"/>
</dbReference>
<comment type="caution">
    <text evidence="1">The sequence shown here is derived from an EMBL/GenBank/DDBJ whole genome shotgun (WGS) entry which is preliminary data.</text>
</comment>
<name>A0ABV0GGA8_9BURK</name>
<gene>
    <name evidence="1" type="ORF">ABDJ40_14700</name>
</gene>
<protein>
    <submittedName>
        <fullName evidence="1">Baseplate J/gp47 family protein</fullName>
    </submittedName>
</protein>
<evidence type="ECO:0000313" key="2">
    <source>
        <dbReference type="Proteomes" id="UP001462640"/>
    </source>
</evidence>
<organism evidence="1 2">
    <name type="scientific">Roseateles flavus</name>
    <dbReference type="NCBI Taxonomy" id="3149041"/>
    <lineage>
        <taxon>Bacteria</taxon>
        <taxon>Pseudomonadati</taxon>
        <taxon>Pseudomonadota</taxon>
        <taxon>Betaproteobacteria</taxon>
        <taxon>Burkholderiales</taxon>
        <taxon>Sphaerotilaceae</taxon>
        <taxon>Roseateles</taxon>
    </lineage>
</organism>